<proteinExistence type="inferred from homology"/>
<keyword evidence="7" id="KW-0479">Metal-binding</keyword>
<comment type="cofactor">
    <cofactor evidence="1">
        <name>heme b</name>
        <dbReference type="ChEBI" id="CHEBI:60344"/>
    </cofactor>
</comment>
<evidence type="ECO:0000256" key="11">
    <source>
        <dbReference type="ARBA" id="ARBA00023136"/>
    </source>
</evidence>
<dbReference type="RefSeq" id="WP_128179003.1">
    <property type="nucleotide sequence ID" value="NZ_CP071409.1"/>
</dbReference>
<dbReference type="InterPro" id="IPR052168">
    <property type="entry name" value="Cytochrome_b561_oxidase"/>
</dbReference>
<name>A0A443IA82_9GAMM</name>
<evidence type="ECO:0000256" key="5">
    <source>
        <dbReference type="ARBA" id="ARBA00022617"/>
    </source>
</evidence>
<keyword evidence="10" id="KW-0408">Iron</keyword>
<feature type="transmembrane region" description="Helical" evidence="13">
    <location>
        <begin position="45"/>
        <end position="64"/>
    </location>
</feature>
<evidence type="ECO:0000313" key="15">
    <source>
        <dbReference type="EMBL" id="RWR00925.1"/>
    </source>
</evidence>
<keyword evidence="11 13" id="KW-0472">Membrane</keyword>
<evidence type="ECO:0000256" key="13">
    <source>
        <dbReference type="SAM" id="Phobius"/>
    </source>
</evidence>
<comment type="subcellular location">
    <subcellularLocation>
        <location evidence="2">Cell membrane</location>
        <topology evidence="2">Multi-pass membrane protein</topology>
    </subcellularLocation>
</comment>
<gene>
    <name evidence="15" type="ORF">ED28_15855</name>
</gene>
<keyword evidence="9 13" id="KW-1133">Transmembrane helix</keyword>
<dbReference type="Gene3D" id="1.20.950.20">
    <property type="entry name" value="Transmembrane di-heme cytochromes, Chain C"/>
    <property type="match status" value="1"/>
</dbReference>
<keyword evidence="16" id="KW-1185">Reference proteome</keyword>
<organism evidence="15 16">
    <name type="scientific">[Pantoea] beijingensis</name>
    <dbReference type="NCBI Taxonomy" id="1324864"/>
    <lineage>
        <taxon>Bacteria</taxon>
        <taxon>Pseudomonadati</taxon>
        <taxon>Pseudomonadota</taxon>
        <taxon>Gammaproteobacteria</taxon>
        <taxon>Enterobacterales</taxon>
        <taxon>Erwiniaceae</taxon>
        <taxon>Erwinia</taxon>
    </lineage>
</organism>
<dbReference type="SUPFAM" id="SSF81342">
    <property type="entry name" value="Transmembrane di-heme cytochromes"/>
    <property type="match status" value="1"/>
</dbReference>
<keyword evidence="4" id="KW-1003">Cell membrane</keyword>
<evidence type="ECO:0000256" key="4">
    <source>
        <dbReference type="ARBA" id="ARBA00022475"/>
    </source>
</evidence>
<dbReference type="GO" id="GO:0005886">
    <property type="term" value="C:plasma membrane"/>
    <property type="evidence" value="ECO:0007669"/>
    <property type="project" value="UniProtKB-SubCell"/>
</dbReference>
<comment type="similarity">
    <text evidence="12">Belongs to the cytochrome b561 family.</text>
</comment>
<dbReference type="GO" id="GO:0020037">
    <property type="term" value="F:heme binding"/>
    <property type="evidence" value="ECO:0007669"/>
    <property type="project" value="TreeGrafter"/>
</dbReference>
<evidence type="ECO:0000256" key="3">
    <source>
        <dbReference type="ARBA" id="ARBA00022448"/>
    </source>
</evidence>
<evidence type="ECO:0000256" key="12">
    <source>
        <dbReference type="ARBA" id="ARBA00037975"/>
    </source>
</evidence>
<protein>
    <submittedName>
        <fullName evidence="15">Cytochrome B561</fullName>
    </submittedName>
</protein>
<evidence type="ECO:0000313" key="16">
    <source>
        <dbReference type="Proteomes" id="UP000288794"/>
    </source>
</evidence>
<dbReference type="Proteomes" id="UP000288794">
    <property type="component" value="Unassembled WGS sequence"/>
</dbReference>
<comment type="caution">
    <text evidence="15">The sequence shown here is derived from an EMBL/GenBank/DDBJ whole genome shotgun (WGS) entry which is preliminary data.</text>
</comment>
<feature type="transmembrane region" description="Helical" evidence="13">
    <location>
        <begin position="12"/>
        <end position="33"/>
    </location>
</feature>
<evidence type="ECO:0000256" key="1">
    <source>
        <dbReference type="ARBA" id="ARBA00001970"/>
    </source>
</evidence>
<dbReference type="InterPro" id="IPR016174">
    <property type="entry name" value="Di-haem_cyt_TM"/>
</dbReference>
<evidence type="ECO:0000256" key="8">
    <source>
        <dbReference type="ARBA" id="ARBA00022982"/>
    </source>
</evidence>
<dbReference type="GO" id="GO:0022904">
    <property type="term" value="P:respiratory electron transport chain"/>
    <property type="evidence" value="ECO:0007669"/>
    <property type="project" value="InterPro"/>
</dbReference>
<dbReference type="GO" id="GO:0009055">
    <property type="term" value="F:electron transfer activity"/>
    <property type="evidence" value="ECO:0007669"/>
    <property type="project" value="InterPro"/>
</dbReference>
<evidence type="ECO:0000256" key="7">
    <source>
        <dbReference type="ARBA" id="ARBA00022723"/>
    </source>
</evidence>
<dbReference type="Pfam" id="PF01292">
    <property type="entry name" value="Ni_hydr_CYTB"/>
    <property type="match status" value="1"/>
</dbReference>
<dbReference type="PANTHER" id="PTHR30529:SF6">
    <property type="entry name" value="BLL0291 PROTEIN"/>
    <property type="match status" value="1"/>
</dbReference>
<dbReference type="AlphaFoldDB" id="A0A443IA82"/>
<dbReference type="InterPro" id="IPR011577">
    <property type="entry name" value="Cyt_b561_bac/Ni-Hgenase"/>
</dbReference>
<feature type="domain" description="Cytochrome b561 bacterial/Ni-hydrogenase" evidence="14">
    <location>
        <begin position="7"/>
        <end position="174"/>
    </location>
</feature>
<keyword evidence="8" id="KW-0249">Electron transport</keyword>
<evidence type="ECO:0000256" key="10">
    <source>
        <dbReference type="ARBA" id="ARBA00023004"/>
    </source>
</evidence>
<evidence type="ECO:0000256" key="6">
    <source>
        <dbReference type="ARBA" id="ARBA00022692"/>
    </source>
</evidence>
<keyword evidence="5" id="KW-0349">Heme</keyword>
<keyword evidence="3" id="KW-0813">Transport</keyword>
<sequence>MKKVTHFHPALRVIHWLMAVAILAMLFIGVAMVSTVSSLHSMLVMIHKPLGIMILLLVMIRLWLRFRYVTPALPASLSGWQQALAHLSHGVLYGLMIAQPLIGWAMLSAAGYPITLGSTLLLPPIVPVNNDWYAVLRSLHSVVALALFIAVLLHLAAALFHALLLRDGVFSSMAGTRKR</sequence>
<feature type="transmembrane region" description="Helical" evidence="13">
    <location>
        <begin position="101"/>
        <end position="122"/>
    </location>
</feature>
<evidence type="ECO:0000259" key="14">
    <source>
        <dbReference type="Pfam" id="PF01292"/>
    </source>
</evidence>
<reference evidence="15 16" key="1">
    <citation type="submission" date="2014-04" db="EMBL/GenBank/DDBJ databases">
        <title>Draft genome sequence of Pantoea beijingensis strain LMG 27579, an emerging pathogen to Pleurotus eryngii with potential industrial application.</title>
        <authorList>
            <person name="Xu F."/>
            <person name="Liu Y."/>
            <person name="Wang S."/>
            <person name="Yin Y."/>
            <person name="Ma Y."/>
            <person name="Zhao S."/>
            <person name="Rong C."/>
        </authorList>
    </citation>
    <scope>NUCLEOTIDE SEQUENCE [LARGE SCALE GENOMIC DNA]</scope>
    <source>
        <strain evidence="15 16">LMG 27579</strain>
    </source>
</reference>
<dbReference type="PANTHER" id="PTHR30529">
    <property type="entry name" value="CYTOCHROME B561"/>
    <property type="match status" value="1"/>
</dbReference>
<feature type="transmembrane region" description="Helical" evidence="13">
    <location>
        <begin position="142"/>
        <end position="165"/>
    </location>
</feature>
<dbReference type="GO" id="GO:0046872">
    <property type="term" value="F:metal ion binding"/>
    <property type="evidence" value="ECO:0007669"/>
    <property type="project" value="UniProtKB-KW"/>
</dbReference>
<dbReference type="EMBL" id="JMEE01000044">
    <property type="protein sequence ID" value="RWR00925.1"/>
    <property type="molecule type" value="Genomic_DNA"/>
</dbReference>
<keyword evidence="6 13" id="KW-0812">Transmembrane</keyword>
<evidence type="ECO:0000256" key="9">
    <source>
        <dbReference type="ARBA" id="ARBA00022989"/>
    </source>
</evidence>
<accession>A0A443IA82</accession>
<evidence type="ECO:0000256" key="2">
    <source>
        <dbReference type="ARBA" id="ARBA00004651"/>
    </source>
</evidence>